<gene>
    <name evidence="1" type="ORF">BDW47DRAFT_133422</name>
</gene>
<evidence type="ECO:0000313" key="2">
    <source>
        <dbReference type="Proteomes" id="UP000234585"/>
    </source>
</evidence>
<accession>A0A2I2F4D7</accession>
<dbReference type="RefSeq" id="XP_024669513.1">
    <property type="nucleotide sequence ID" value="XM_024817831.1"/>
</dbReference>
<reference evidence="1 2" key="1">
    <citation type="submission" date="2017-12" db="EMBL/GenBank/DDBJ databases">
        <authorList>
            <consortium name="DOE Joint Genome Institute"/>
            <person name="Haridas S."/>
            <person name="Kjaerbolling I."/>
            <person name="Vesth T.C."/>
            <person name="Frisvad J.C."/>
            <person name="Nybo J.L."/>
            <person name="Theobald S."/>
            <person name="Kuo A."/>
            <person name="Bowyer P."/>
            <person name="Matsuda Y."/>
            <person name="Mondo S."/>
            <person name="Lyhne E.K."/>
            <person name="Kogle M.E."/>
            <person name="Clum A."/>
            <person name="Lipzen A."/>
            <person name="Salamov A."/>
            <person name="Ngan C.Y."/>
            <person name="Daum C."/>
            <person name="Chiniquy J."/>
            <person name="Barry K."/>
            <person name="LaButti K."/>
            <person name="Simmons B.A."/>
            <person name="Magnuson J.K."/>
            <person name="Mortensen U.H."/>
            <person name="Larsen T.O."/>
            <person name="Grigoriev I.V."/>
            <person name="Baker S.E."/>
            <person name="Andersen M.R."/>
            <person name="Nordberg H.P."/>
            <person name="Cantor M.N."/>
            <person name="Hua S.X."/>
        </authorList>
    </citation>
    <scope>NUCLEOTIDE SEQUENCE [LARGE SCALE GENOMIC DNA]</scope>
    <source>
        <strain evidence="1 2">CBS 102.13</strain>
    </source>
</reference>
<sequence length="618" mass="70592">MSDYHHSNTHPKYAHHFKKLENTSYPRVMVSGPCQVIIIQNGHQSSCACSQGLFILETKDRWSDNCVTCDHPLSKHTDAETVCGDQTTSPDKIMPRPLKSRKVTDDLSICPRERTVQQLADLILSRKVVHVRGTPASGKTTLAQLLRDHLLSQGRDVYFMGTWRDLDTSHQSPVDPWDKLEVMLRNKFPCSVDKDILSQAVLIIDEGQTSYNDAILWNEILKSRCYGKGEEIMFCLFCSYGSPSTGVETTTCEFTPAILNPEQRVTLTPQTNAAAPDFGLFFSKTEFYDATSRIGSKKIPPIILQTDAIEYLFSFTNGHPGALESMMEYFFHVYRSNVKHEKITPITKSHLIDGLKSEDKVFRLLAYTPVYRSFPQGIELTRECADVLLTVLKNGDLPWNSNSGTLQCYTKGWIHKVATGNMMVPEIFVLPSRLHEKWVEYLIGFDPQPLPGRFDTVYGLCLDVLRRFSTIALRCSSEGRKLSTGATYRPIESQYQDEFYRAFAELVGRRVPMSSEWSRNRDGRVDFLIQEKKWAIELLREHSKIDEHITRFRQGGNYYSWIQEGMICDWIIINCATTLPTQVSTETKLVHAIFQNDFTELHLYDNLLGLVGTWFLVN</sequence>
<name>A0A2I2F4D7_ASPCN</name>
<organism evidence="1 2">
    <name type="scientific">Aspergillus candidus</name>
    <dbReference type="NCBI Taxonomy" id="41067"/>
    <lineage>
        <taxon>Eukaryota</taxon>
        <taxon>Fungi</taxon>
        <taxon>Dikarya</taxon>
        <taxon>Ascomycota</taxon>
        <taxon>Pezizomycotina</taxon>
        <taxon>Eurotiomycetes</taxon>
        <taxon>Eurotiomycetidae</taxon>
        <taxon>Eurotiales</taxon>
        <taxon>Aspergillaceae</taxon>
        <taxon>Aspergillus</taxon>
        <taxon>Aspergillus subgen. Circumdati</taxon>
    </lineage>
</organism>
<dbReference type="GeneID" id="36524991"/>
<dbReference type="Proteomes" id="UP000234585">
    <property type="component" value="Unassembled WGS sequence"/>
</dbReference>
<dbReference type="EMBL" id="KZ559161">
    <property type="protein sequence ID" value="PLB35501.1"/>
    <property type="molecule type" value="Genomic_DNA"/>
</dbReference>
<dbReference type="InterPro" id="IPR027417">
    <property type="entry name" value="P-loop_NTPase"/>
</dbReference>
<dbReference type="OrthoDB" id="2364732at2759"/>
<dbReference type="AlphaFoldDB" id="A0A2I2F4D7"/>
<evidence type="ECO:0000313" key="1">
    <source>
        <dbReference type="EMBL" id="PLB35501.1"/>
    </source>
</evidence>
<keyword evidence="2" id="KW-1185">Reference proteome</keyword>
<dbReference type="SUPFAM" id="SSF52540">
    <property type="entry name" value="P-loop containing nucleoside triphosphate hydrolases"/>
    <property type="match status" value="1"/>
</dbReference>
<dbReference type="STRING" id="41067.A0A2I2F4D7"/>
<protein>
    <submittedName>
        <fullName evidence="1">Uncharacterized protein</fullName>
    </submittedName>
</protein>
<proteinExistence type="predicted"/>